<dbReference type="Proteomes" id="UP000177029">
    <property type="component" value="Unassembled WGS sequence"/>
</dbReference>
<dbReference type="AlphaFoldDB" id="A0A1F8DRS6"/>
<dbReference type="Pfam" id="PF23552">
    <property type="entry name" value="ParB_C"/>
    <property type="match status" value="1"/>
</dbReference>
<dbReference type="Gene3D" id="3.90.1530.30">
    <property type="match status" value="1"/>
</dbReference>
<dbReference type="InterPro" id="IPR003115">
    <property type="entry name" value="ParB_N"/>
</dbReference>
<dbReference type="PANTHER" id="PTHR33375">
    <property type="entry name" value="CHROMOSOME-PARTITIONING PROTEIN PARB-RELATED"/>
    <property type="match status" value="1"/>
</dbReference>
<dbReference type="InterPro" id="IPR041468">
    <property type="entry name" value="HTH_ParB/Spo0J"/>
</dbReference>
<dbReference type="Pfam" id="PF02195">
    <property type="entry name" value="ParB_N"/>
    <property type="match status" value="1"/>
</dbReference>
<dbReference type="NCBIfam" id="TIGR00180">
    <property type="entry name" value="parB_part"/>
    <property type="match status" value="1"/>
</dbReference>
<name>A0A1F8DRS6_9BACT</name>
<dbReference type="FunFam" id="1.10.10.2830:FF:000001">
    <property type="entry name" value="Chromosome partitioning protein ParB"/>
    <property type="match status" value="1"/>
</dbReference>
<dbReference type="CDD" id="cd16393">
    <property type="entry name" value="SPO0J_N"/>
    <property type="match status" value="1"/>
</dbReference>
<dbReference type="GO" id="GO:0005694">
    <property type="term" value="C:chromosome"/>
    <property type="evidence" value="ECO:0007669"/>
    <property type="project" value="TreeGrafter"/>
</dbReference>
<protein>
    <recommendedName>
        <fullName evidence="4">ParB-like N-terminal domain-containing protein</fullName>
    </recommendedName>
</protein>
<feature type="domain" description="ParB-like N-terminal" evidence="4">
    <location>
        <begin position="6"/>
        <end position="104"/>
    </location>
</feature>
<dbReference type="EMBL" id="MGIP01000011">
    <property type="protein sequence ID" value="OGM91331.1"/>
    <property type="molecule type" value="Genomic_DNA"/>
</dbReference>
<organism evidence="5 6">
    <name type="scientific">Candidatus Wolfebacteria bacterium RIFCSPHIGHO2_01_FULL_48_22</name>
    <dbReference type="NCBI Taxonomy" id="1802555"/>
    <lineage>
        <taxon>Bacteria</taxon>
        <taxon>Candidatus Wolfeibacteriota</taxon>
    </lineage>
</organism>
<dbReference type="InterPro" id="IPR050336">
    <property type="entry name" value="Chromosome_partition/occlusion"/>
</dbReference>
<keyword evidence="2" id="KW-0159">Chromosome partition</keyword>
<dbReference type="Pfam" id="PF17762">
    <property type="entry name" value="HTH_ParB"/>
    <property type="match status" value="1"/>
</dbReference>
<gene>
    <name evidence="5" type="ORF">A2755_02225</name>
</gene>
<reference evidence="5 6" key="1">
    <citation type="journal article" date="2016" name="Nat. Commun.">
        <title>Thousands of microbial genomes shed light on interconnected biogeochemical processes in an aquifer system.</title>
        <authorList>
            <person name="Anantharaman K."/>
            <person name="Brown C.T."/>
            <person name="Hug L.A."/>
            <person name="Sharon I."/>
            <person name="Castelle C.J."/>
            <person name="Probst A.J."/>
            <person name="Thomas B.C."/>
            <person name="Singh A."/>
            <person name="Wilkins M.J."/>
            <person name="Karaoz U."/>
            <person name="Brodie E.L."/>
            <person name="Williams K.H."/>
            <person name="Hubbard S.S."/>
            <person name="Banfield J.F."/>
        </authorList>
    </citation>
    <scope>NUCLEOTIDE SEQUENCE [LARGE SCALE GENOMIC DNA]</scope>
</reference>
<evidence type="ECO:0000256" key="1">
    <source>
        <dbReference type="ARBA" id="ARBA00006295"/>
    </source>
</evidence>
<dbReference type="PANTHER" id="PTHR33375:SF1">
    <property type="entry name" value="CHROMOSOME-PARTITIONING PROTEIN PARB-RELATED"/>
    <property type="match status" value="1"/>
</dbReference>
<accession>A0A1F8DRS6</accession>
<proteinExistence type="inferred from homology"/>
<dbReference type="GO" id="GO:0003677">
    <property type="term" value="F:DNA binding"/>
    <property type="evidence" value="ECO:0007669"/>
    <property type="project" value="UniProtKB-KW"/>
</dbReference>
<dbReference type="InterPro" id="IPR057240">
    <property type="entry name" value="ParB_dimer_C"/>
</dbReference>
<dbReference type="SUPFAM" id="SSF110849">
    <property type="entry name" value="ParB/Sulfiredoxin"/>
    <property type="match status" value="1"/>
</dbReference>
<evidence type="ECO:0000313" key="5">
    <source>
        <dbReference type="EMBL" id="OGM91331.1"/>
    </source>
</evidence>
<evidence type="ECO:0000256" key="3">
    <source>
        <dbReference type="ARBA" id="ARBA00023125"/>
    </source>
</evidence>
<sequence>MSGPIFQIETHRITLNPYQPRKEFDPQALDELAASIREFGIIQPLVVLKLDEETDNGVQSKYQLIAGHRRLMAAQKAGLRTVPVVVKNALKRTEALELAIVENIQREDLNIIETARAYSRLSDEFGLTQREIAARLGKSREAVANALRLLSLPSDIQESLSHGEIQESHARILMQVPDIQKQKELHKKILNENLSVRDLSRHQHIEMSKLKEKKEKHQESEQDAQLRQLEKSLSEFLGAPVRVEVSQSGGKIIIHFYSPEEAFGIAQRIHPEEM</sequence>
<dbReference type="InterPro" id="IPR036086">
    <property type="entry name" value="ParB/Sulfiredoxin_sf"/>
</dbReference>
<dbReference type="InterPro" id="IPR004437">
    <property type="entry name" value="ParB/RepB/Spo0J"/>
</dbReference>
<comment type="caution">
    <text evidence="5">The sequence shown here is derived from an EMBL/GenBank/DDBJ whole genome shotgun (WGS) entry which is preliminary data.</text>
</comment>
<evidence type="ECO:0000259" key="4">
    <source>
        <dbReference type="SMART" id="SM00470"/>
    </source>
</evidence>
<keyword evidence="3" id="KW-0238">DNA-binding</keyword>
<comment type="similarity">
    <text evidence="1">Belongs to the ParB family.</text>
</comment>
<evidence type="ECO:0000313" key="6">
    <source>
        <dbReference type="Proteomes" id="UP000177029"/>
    </source>
</evidence>
<dbReference type="Gene3D" id="1.10.10.2830">
    <property type="match status" value="1"/>
</dbReference>
<dbReference type="FunFam" id="3.90.1530.30:FF:000001">
    <property type="entry name" value="Chromosome partitioning protein ParB"/>
    <property type="match status" value="1"/>
</dbReference>
<dbReference type="GO" id="GO:0007059">
    <property type="term" value="P:chromosome segregation"/>
    <property type="evidence" value="ECO:0007669"/>
    <property type="project" value="UniProtKB-KW"/>
</dbReference>
<evidence type="ECO:0000256" key="2">
    <source>
        <dbReference type="ARBA" id="ARBA00022829"/>
    </source>
</evidence>
<dbReference type="SMART" id="SM00470">
    <property type="entry name" value="ParB"/>
    <property type="match status" value="1"/>
</dbReference>
<dbReference type="STRING" id="1802555.A2755_02225"/>